<organism evidence="1 2">
    <name type="scientific">Brevibacterium paucivorans</name>
    <dbReference type="NCBI Taxonomy" id="170994"/>
    <lineage>
        <taxon>Bacteria</taxon>
        <taxon>Bacillati</taxon>
        <taxon>Actinomycetota</taxon>
        <taxon>Actinomycetes</taxon>
        <taxon>Micrococcales</taxon>
        <taxon>Brevibacteriaceae</taxon>
        <taxon>Brevibacterium</taxon>
    </lineage>
</organism>
<dbReference type="EMBL" id="PNHK01000001">
    <property type="protein sequence ID" value="PMD06102.1"/>
    <property type="molecule type" value="Genomic_DNA"/>
</dbReference>
<accession>A0A2N6VPR0</accession>
<dbReference type="OrthoDB" id="4954742at2"/>
<dbReference type="AlphaFoldDB" id="A0A2N6VPR0"/>
<comment type="caution">
    <text evidence="1">The sequence shown here is derived from an EMBL/GenBank/DDBJ whole genome shotgun (WGS) entry which is preliminary data.</text>
</comment>
<name>A0A2N6VPR0_9MICO</name>
<reference evidence="1 2" key="1">
    <citation type="submission" date="2017-09" db="EMBL/GenBank/DDBJ databases">
        <title>Bacterial strain isolated from the female urinary microbiota.</title>
        <authorList>
            <person name="Thomas-White K."/>
            <person name="Kumar N."/>
            <person name="Forster S."/>
            <person name="Putonti C."/>
            <person name="Lawley T."/>
            <person name="Wolfe A.J."/>
        </authorList>
    </citation>
    <scope>NUCLEOTIDE SEQUENCE [LARGE SCALE GENOMIC DNA]</scope>
    <source>
        <strain evidence="1 2">UMB1301</strain>
    </source>
</reference>
<dbReference type="RefSeq" id="WP_102237757.1">
    <property type="nucleotide sequence ID" value="NZ_PNHK01000001.1"/>
</dbReference>
<dbReference type="InterPro" id="IPR009389">
    <property type="entry name" value="DUF1045"/>
</dbReference>
<dbReference type="Proteomes" id="UP000235598">
    <property type="component" value="Unassembled WGS sequence"/>
</dbReference>
<dbReference type="InterPro" id="IPR009097">
    <property type="entry name" value="Cyclic_Pdiesterase"/>
</dbReference>
<sequence>MRYAIYAVPGASPENDSQDARRLFETASAWFADPKFEPFVQKAARYGFHATLKAPFRLAENVDEAQLLNEVDSFCKTTQPVVIPQLSLATIGRAEKFYALVPGDPNRIGEVNDFAARVVTTFDKFRAPLRHDEWLKRKPDELTDHQKSLLNEWGYPWVFDQFKLHFTLTDSVSETHSNALKREIAQRFSRFQGSDIELRTLAVCVEPAPREPFRVSSIHSLSSGNAPNKQMNR</sequence>
<gene>
    <name evidence="1" type="ORF">CJ199_01515</name>
</gene>
<evidence type="ECO:0008006" key="3">
    <source>
        <dbReference type="Google" id="ProtNLM"/>
    </source>
</evidence>
<dbReference type="Pfam" id="PF06299">
    <property type="entry name" value="DUF1045"/>
    <property type="match status" value="1"/>
</dbReference>
<protein>
    <recommendedName>
        <fullName evidence="3">DUF1045 domain-containing protein</fullName>
    </recommendedName>
</protein>
<evidence type="ECO:0000313" key="2">
    <source>
        <dbReference type="Proteomes" id="UP000235598"/>
    </source>
</evidence>
<dbReference type="SUPFAM" id="SSF55144">
    <property type="entry name" value="LigT-like"/>
    <property type="match status" value="1"/>
</dbReference>
<evidence type="ECO:0000313" key="1">
    <source>
        <dbReference type="EMBL" id="PMD06102.1"/>
    </source>
</evidence>
<proteinExistence type="predicted"/>